<dbReference type="Gene3D" id="2.40.110.10">
    <property type="entry name" value="Butyryl-CoA Dehydrogenase, subunit A, domain 2"/>
    <property type="match status" value="1"/>
</dbReference>
<dbReference type="OrthoDB" id="9802447at2"/>
<feature type="region of interest" description="Disordered" evidence="6">
    <location>
        <begin position="1"/>
        <end position="35"/>
    </location>
</feature>
<dbReference type="PANTHER" id="PTHR43884:SF12">
    <property type="entry name" value="ISOVALERYL-COA DEHYDROGENASE, MITOCHONDRIAL-RELATED"/>
    <property type="match status" value="1"/>
</dbReference>
<dbReference type="KEGG" id="pbor:BSF38_01978"/>
<dbReference type="InterPro" id="IPR006089">
    <property type="entry name" value="Acyl-CoA_DH_CS"/>
</dbReference>
<dbReference type="RefSeq" id="WP_076345200.1">
    <property type="nucleotide sequence ID" value="NZ_CP019082.1"/>
</dbReference>
<comment type="similarity">
    <text evidence="2 5">Belongs to the acyl-CoA dehydrogenase family.</text>
</comment>
<evidence type="ECO:0000256" key="6">
    <source>
        <dbReference type="SAM" id="MobiDB-lite"/>
    </source>
</evidence>
<organism evidence="10 11">
    <name type="scientific">Paludisphaera borealis</name>
    <dbReference type="NCBI Taxonomy" id="1387353"/>
    <lineage>
        <taxon>Bacteria</taxon>
        <taxon>Pseudomonadati</taxon>
        <taxon>Planctomycetota</taxon>
        <taxon>Planctomycetia</taxon>
        <taxon>Isosphaerales</taxon>
        <taxon>Isosphaeraceae</taxon>
        <taxon>Paludisphaera</taxon>
    </lineage>
</organism>
<keyword evidence="3 5" id="KW-0285">Flavoprotein</keyword>
<reference evidence="11" key="1">
    <citation type="submission" date="2016-12" db="EMBL/GenBank/DDBJ databases">
        <title>Comparative genomics of four Isosphaeraceae planctomycetes: a common pool of plasmids and glycoside hydrolase genes.</title>
        <authorList>
            <person name="Ivanova A."/>
        </authorList>
    </citation>
    <scope>NUCLEOTIDE SEQUENCE [LARGE SCALE GENOMIC DNA]</scope>
    <source>
        <strain evidence="11">PX4</strain>
    </source>
</reference>
<keyword evidence="11" id="KW-1185">Reference proteome</keyword>
<proteinExistence type="inferred from homology"/>
<dbReference type="PANTHER" id="PTHR43884">
    <property type="entry name" value="ACYL-COA DEHYDROGENASE"/>
    <property type="match status" value="1"/>
</dbReference>
<dbReference type="InterPro" id="IPR006091">
    <property type="entry name" value="Acyl-CoA_Oxase/DH_mid-dom"/>
</dbReference>
<evidence type="ECO:0000256" key="5">
    <source>
        <dbReference type="RuleBase" id="RU362125"/>
    </source>
</evidence>
<evidence type="ECO:0000256" key="1">
    <source>
        <dbReference type="ARBA" id="ARBA00001974"/>
    </source>
</evidence>
<feature type="compositionally biased region" description="Basic and acidic residues" evidence="6">
    <location>
        <begin position="24"/>
        <end position="35"/>
    </location>
</feature>
<dbReference type="SUPFAM" id="SSF47203">
    <property type="entry name" value="Acyl-CoA dehydrogenase C-terminal domain-like"/>
    <property type="match status" value="1"/>
</dbReference>
<gene>
    <name evidence="10" type="primary">mmgC</name>
    <name evidence="10" type="ORF">BSF38_01978</name>
</gene>
<dbReference type="SUPFAM" id="SSF56645">
    <property type="entry name" value="Acyl-CoA dehydrogenase NM domain-like"/>
    <property type="match status" value="1"/>
</dbReference>
<dbReference type="AlphaFoldDB" id="A0A1U7CNL8"/>
<dbReference type="Gene3D" id="1.20.140.10">
    <property type="entry name" value="Butyryl-CoA Dehydrogenase, subunit A, domain 3"/>
    <property type="match status" value="1"/>
</dbReference>
<dbReference type="InterPro" id="IPR036250">
    <property type="entry name" value="AcylCo_DH-like_C"/>
</dbReference>
<evidence type="ECO:0000256" key="2">
    <source>
        <dbReference type="ARBA" id="ARBA00009347"/>
    </source>
</evidence>
<dbReference type="InterPro" id="IPR009100">
    <property type="entry name" value="AcylCoA_DH/oxidase_NM_dom_sf"/>
</dbReference>
<feature type="domain" description="Acyl-CoA dehydrogenase/oxidase N-terminal" evidence="9">
    <location>
        <begin position="111"/>
        <end position="192"/>
    </location>
</feature>
<dbReference type="CDD" id="cd00567">
    <property type="entry name" value="ACAD"/>
    <property type="match status" value="1"/>
</dbReference>
<accession>A0A1U7CNL8</accession>
<dbReference type="Proteomes" id="UP000186309">
    <property type="component" value="Chromosome"/>
</dbReference>
<feature type="domain" description="Acyl-CoA dehydrogenase/oxidase C-terminal" evidence="7">
    <location>
        <begin position="301"/>
        <end position="442"/>
    </location>
</feature>
<dbReference type="InterPro" id="IPR009075">
    <property type="entry name" value="AcylCo_DH/oxidase_C"/>
</dbReference>
<sequence length="635" mass="69723">MKTGTEPKTPEAPNFIESALRMGGKSDEEARSTASIDRADEQVEDLFAPGYRTTDSPIHRAVWAREAPIDLFLPGSSEPSAGCEGVMRESLDLVRRYKAAGTLLGPDGRIAGKVFDDLAAAGYWGLLIDPEYGGAAAPFAAFARFLTRMSTVDPMVAGLASVHGCIGAVDPLRTFGTPEQKRRFLPLLASGERLSGFALTEPGAGSDLSALRTRAVLDGDAYVVNGEKLFITNAVPGRTIGLVCRIDDRPAVLIVDLPDREDDHFRLVRYGLYALRHAHNNGLIFRDFRVLRENLLRPARGDGLTIAYHGLNRGRVALCAAAAGTMRVMLADLLPWARFRRTYGAPIASRELVRRRIGRLAALIVGADALVSWCSRLLDEGFRGEMECIVAKIFGSEAQKEAAIELYMKTHGGRAFLHGHRFGENVHDYLAPCIYEGEGELLGLAFFKSLIKEHGKAYFEPIGRAVQAAGLRKPNPMNPAHAWAMRRELMPYAAWWVGQSLELRRRPAMPEMPARLAEHARTAFYELHRSRREISAVMAKHQLRLADRQCRMAELSGRLQALVVALVTSLWAARQPDELVRAAADVLCRDLIRAYTGRRPSDDDLRAVTTLGEAVASGGFSAIAGVEADEILMPY</sequence>
<keyword evidence="4 5" id="KW-0274">FAD</keyword>
<dbReference type="InterPro" id="IPR046373">
    <property type="entry name" value="Acyl-CoA_Oxase/DH_mid-dom_sf"/>
</dbReference>
<comment type="cofactor">
    <cofactor evidence="1 5">
        <name>FAD</name>
        <dbReference type="ChEBI" id="CHEBI:57692"/>
    </cofactor>
</comment>
<evidence type="ECO:0000313" key="11">
    <source>
        <dbReference type="Proteomes" id="UP000186309"/>
    </source>
</evidence>
<evidence type="ECO:0000259" key="8">
    <source>
        <dbReference type="Pfam" id="PF02770"/>
    </source>
</evidence>
<feature type="domain" description="Acyl-CoA oxidase/dehydrogenase middle" evidence="8">
    <location>
        <begin position="196"/>
        <end position="256"/>
    </location>
</feature>
<dbReference type="Pfam" id="PF00441">
    <property type="entry name" value="Acyl-CoA_dh_1"/>
    <property type="match status" value="1"/>
</dbReference>
<name>A0A1U7CNL8_9BACT</name>
<dbReference type="InterPro" id="IPR013786">
    <property type="entry name" value="AcylCoA_DH/ox_N"/>
</dbReference>
<dbReference type="Pfam" id="PF02770">
    <property type="entry name" value="Acyl-CoA_dh_M"/>
    <property type="match status" value="1"/>
</dbReference>
<evidence type="ECO:0000313" key="10">
    <source>
        <dbReference type="EMBL" id="APW60508.1"/>
    </source>
</evidence>
<evidence type="ECO:0000259" key="9">
    <source>
        <dbReference type="Pfam" id="PF02771"/>
    </source>
</evidence>
<dbReference type="EMBL" id="CP019082">
    <property type="protein sequence ID" value="APW60508.1"/>
    <property type="molecule type" value="Genomic_DNA"/>
</dbReference>
<keyword evidence="5 10" id="KW-0560">Oxidoreductase</keyword>
<dbReference type="STRING" id="1387353.BSF38_01978"/>
<dbReference type="PROSITE" id="PS00072">
    <property type="entry name" value="ACYL_COA_DH_1"/>
    <property type="match status" value="1"/>
</dbReference>
<dbReference type="Pfam" id="PF02771">
    <property type="entry name" value="Acyl-CoA_dh_N"/>
    <property type="match status" value="1"/>
</dbReference>
<evidence type="ECO:0000256" key="3">
    <source>
        <dbReference type="ARBA" id="ARBA00022630"/>
    </source>
</evidence>
<evidence type="ECO:0000256" key="4">
    <source>
        <dbReference type="ARBA" id="ARBA00022827"/>
    </source>
</evidence>
<dbReference type="InterPro" id="IPR037069">
    <property type="entry name" value="AcylCoA_DH/ox_N_sf"/>
</dbReference>
<dbReference type="GO" id="GO:0003995">
    <property type="term" value="F:acyl-CoA dehydrogenase activity"/>
    <property type="evidence" value="ECO:0007669"/>
    <property type="project" value="InterPro"/>
</dbReference>
<dbReference type="EC" id="1.3.99.-" evidence="10"/>
<dbReference type="GO" id="GO:0050660">
    <property type="term" value="F:flavin adenine dinucleotide binding"/>
    <property type="evidence" value="ECO:0007669"/>
    <property type="project" value="InterPro"/>
</dbReference>
<protein>
    <submittedName>
        <fullName evidence="10">Acyl-CoA dehydrogenase</fullName>
        <ecNumber evidence="10">1.3.99.-</ecNumber>
    </submittedName>
</protein>
<dbReference type="Gene3D" id="1.10.540.10">
    <property type="entry name" value="Acyl-CoA dehydrogenase/oxidase, N-terminal domain"/>
    <property type="match status" value="1"/>
</dbReference>
<evidence type="ECO:0000259" key="7">
    <source>
        <dbReference type="Pfam" id="PF00441"/>
    </source>
</evidence>